<dbReference type="Gene3D" id="3.30.420.10">
    <property type="entry name" value="Ribonuclease H-like superfamily/Ribonuclease H"/>
    <property type="match status" value="1"/>
</dbReference>
<dbReference type="GO" id="GO:0003676">
    <property type="term" value="F:nucleic acid binding"/>
    <property type="evidence" value="ECO:0007669"/>
    <property type="project" value="InterPro"/>
</dbReference>
<accession>A0A0F9P3U6</accession>
<dbReference type="CDD" id="cd06127">
    <property type="entry name" value="DEDDh"/>
    <property type="match status" value="1"/>
</dbReference>
<evidence type="ECO:0000313" key="2">
    <source>
        <dbReference type="EMBL" id="KKN26495.1"/>
    </source>
</evidence>
<feature type="domain" description="Exonuclease" evidence="1">
    <location>
        <begin position="2"/>
        <end position="176"/>
    </location>
</feature>
<dbReference type="Pfam" id="PF00929">
    <property type="entry name" value="RNase_T"/>
    <property type="match status" value="1"/>
</dbReference>
<dbReference type="SMART" id="SM00479">
    <property type="entry name" value="EXOIII"/>
    <property type="match status" value="1"/>
</dbReference>
<dbReference type="InterPro" id="IPR036397">
    <property type="entry name" value="RNaseH_sf"/>
</dbReference>
<organism evidence="2">
    <name type="scientific">marine sediment metagenome</name>
    <dbReference type="NCBI Taxonomy" id="412755"/>
    <lineage>
        <taxon>unclassified sequences</taxon>
        <taxon>metagenomes</taxon>
        <taxon>ecological metagenomes</taxon>
    </lineage>
</organism>
<protein>
    <recommendedName>
        <fullName evidence="1">Exonuclease domain-containing protein</fullName>
    </recommendedName>
</protein>
<dbReference type="SUPFAM" id="SSF53098">
    <property type="entry name" value="Ribonuclease H-like"/>
    <property type="match status" value="1"/>
</dbReference>
<reference evidence="2" key="1">
    <citation type="journal article" date="2015" name="Nature">
        <title>Complex archaea that bridge the gap between prokaryotes and eukaryotes.</title>
        <authorList>
            <person name="Spang A."/>
            <person name="Saw J.H."/>
            <person name="Jorgensen S.L."/>
            <person name="Zaremba-Niedzwiedzka K."/>
            <person name="Martijn J."/>
            <person name="Lind A.E."/>
            <person name="van Eijk R."/>
            <person name="Schleper C."/>
            <person name="Guy L."/>
            <person name="Ettema T.J."/>
        </authorList>
    </citation>
    <scope>NUCLEOTIDE SEQUENCE</scope>
</reference>
<dbReference type="InterPro" id="IPR013520">
    <property type="entry name" value="Ribonucl_H"/>
</dbReference>
<dbReference type="AlphaFoldDB" id="A0A0F9P3U6"/>
<dbReference type="EMBL" id="LAZR01002714">
    <property type="protein sequence ID" value="KKN26495.1"/>
    <property type="molecule type" value="Genomic_DNA"/>
</dbReference>
<proteinExistence type="predicted"/>
<evidence type="ECO:0000259" key="1">
    <source>
        <dbReference type="SMART" id="SM00479"/>
    </source>
</evidence>
<sequence>MKYVSVDLETTGLNPETCQVLEIGAVAQELGGDELGRFHIILMYDELHGSPFALNMNQRLLKDMTKEGHTPEYDWDDFYEWLRKFKCGLQNPHGIIAAGKNFSGFDLPFIEAAAPQVARQFFRRVLDPAILYMKVGDEIPPSQATCLERAGLADVVTHNAVDDAAQVRDLIEYHFNINPMVDPEPSNKE</sequence>
<dbReference type="InterPro" id="IPR012337">
    <property type="entry name" value="RNaseH-like_sf"/>
</dbReference>
<name>A0A0F9P3U6_9ZZZZ</name>
<comment type="caution">
    <text evidence="2">The sequence shown here is derived from an EMBL/GenBank/DDBJ whole genome shotgun (WGS) entry which is preliminary data.</text>
</comment>
<gene>
    <name evidence="2" type="ORF">LCGC14_0874110</name>
</gene>